<name>A0ABQ7J9U7_9APIC</name>
<sequence>MDASGRGDGEGVSIDALHSSLFTVKPKLIQEEECKKDVGAEATPLLEENNFVTSYDPLQLKRPLNFPENYEEPEGYADVSVNSCEWNALEKNTKHLFTPVLESSDSSNATFVNGNDQRTLHDSLKDTKHGGKGEDEPVTKETVKISCREEFPTVKEIAADMTETEIAADMTETDAPDQNESSAIDSDRDQMGKSEYQNETVHETNLMEKKKTGDTDGNNATTALEASRTILHWKELGNIAFRSKNMTQALSLYTCAIDECTEAHQDLKAILFCNRAACYQSERDWNAVINDCSYSIKYDPGYFKAYVRRLAAYEALEKWHEAFQDVEKMIELDPSQRMRFSGKQLRLKKLSEDLFAKEKDEMLGKMKTFANGFLGKVGLSLDNFQMKQADNGSYNIQFVSGNQAPSQAGVPEERSAE</sequence>
<dbReference type="Proteomes" id="UP000823046">
    <property type="component" value="Unassembled WGS sequence"/>
</dbReference>
<dbReference type="Gene3D" id="1.25.40.10">
    <property type="entry name" value="Tetratricopeptide repeat domain"/>
    <property type="match status" value="1"/>
</dbReference>
<dbReference type="EMBL" id="JADAQX010000311">
    <property type="protein sequence ID" value="KAF8820744.1"/>
    <property type="molecule type" value="Genomic_DNA"/>
</dbReference>
<dbReference type="PROSITE" id="PS50005">
    <property type="entry name" value="TPR"/>
    <property type="match status" value="1"/>
</dbReference>
<gene>
    <name evidence="3" type="ORF">IE077_002847</name>
</gene>
<keyword evidence="4" id="KW-1185">Reference proteome</keyword>
<comment type="caution">
    <text evidence="3">The sequence shown here is derived from an EMBL/GenBank/DDBJ whole genome shotgun (WGS) entry which is preliminary data.</text>
</comment>
<dbReference type="InterPro" id="IPR052769">
    <property type="entry name" value="TPR_domain_protein"/>
</dbReference>
<dbReference type="InterPro" id="IPR011990">
    <property type="entry name" value="TPR-like_helical_dom_sf"/>
</dbReference>
<dbReference type="PANTHER" id="PTHR46014:SF1">
    <property type="entry name" value="TETRATRICOPEPTIDE REPEAT PROTEIN 1"/>
    <property type="match status" value="1"/>
</dbReference>
<dbReference type="PANTHER" id="PTHR46014">
    <property type="entry name" value="TETRATRICOPEPTIDE REPEAT PROTEIN 1"/>
    <property type="match status" value="1"/>
</dbReference>
<evidence type="ECO:0000313" key="3">
    <source>
        <dbReference type="EMBL" id="KAF8820744.1"/>
    </source>
</evidence>
<evidence type="ECO:0000313" key="4">
    <source>
        <dbReference type="Proteomes" id="UP000823046"/>
    </source>
</evidence>
<protein>
    <submittedName>
        <fullName evidence="3">Tetratricopeptide repeat-containing protein</fullName>
    </submittedName>
</protein>
<proteinExistence type="predicted"/>
<evidence type="ECO:0000256" key="1">
    <source>
        <dbReference type="PROSITE-ProRule" id="PRU00339"/>
    </source>
</evidence>
<evidence type="ECO:0000256" key="2">
    <source>
        <dbReference type="SAM" id="MobiDB-lite"/>
    </source>
</evidence>
<reference evidence="3 4" key="1">
    <citation type="journal article" date="2020" name="bioRxiv">
        <title>Metabolic contributions of an alphaproteobacterial endosymbiont in the apicomplexan Cardiosporidium cionae.</title>
        <authorList>
            <person name="Hunter E.S."/>
            <person name="Paight C.J."/>
            <person name="Lane C.E."/>
        </authorList>
    </citation>
    <scope>NUCLEOTIDE SEQUENCE [LARGE SCALE GENOMIC DNA]</scope>
    <source>
        <strain evidence="3">ESH_2018</strain>
    </source>
</reference>
<feature type="region of interest" description="Disordered" evidence="2">
    <location>
        <begin position="169"/>
        <end position="220"/>
    </location>
</feature>
<feature type="compositionally biased region" description="Basic and acidic residues" evidence="2">
    <location>
        <begin position="200"/>
        <end position="214"/>
    </location>
</feature>
<accession>A0ABQ7J9U7</accession>
<organism evidence="3 4">
    <name type="scientific">Cardiosporidium cionae</name>
    <dbReference type="NCBI Taxonomy" id="476202"/>
    <lineage>
        <taxon>Eukaryota</taxon>
        <taxon>Sar</taxon>
        <taxon>Alveolata</taxon>
        <taxon>Apicomplexa</taxon>
        <taxon>Aconoidasida</taxon>
        <taxon>Nephromycida</taxon>
        <taxon>Cardiosporidium</taxon>
    </lineage>
</organism>
<feature type="compositionally biased region" description="Basic and acidic residues" evidence="2">
    <location>
        <begin position="118"/>
        <end position="142"/>
    </location>
</feature>
<dbReference type="SUPFAM" id="SSF48452">
    <property type="entry name" value="TPR-like"/>
    <property type="match status" value="1"/>
</dbReference>
<dbReference type="SMART" id="SM00028">
    <property type="entry name" value="TPR"/>
    <property type="match status" value="3"/>
</dbReference>
<feature type="region of interest" description="Disordered" evidence="2">
    <location>
        <begin position="111"/>
        <end position="142"/>
    </location>
</feature>
<keyword evidence="1" id="KW-0802">TPR repeat</keyword>
<dbReference type="InterPro" id="IPR019734">
    <property type="entry name" value="TPR_rpt"/>
</dbReference>
<feature type="repeat" description="TPR" evidence="1">
    <location>
        <begin position="303"/>
        <end position="336"/>
    </location>
</feature>